<evidence type="ECO:0000313" key="7">
    <source>
        <dbReference type="EMBL" id="OUQ33462.1"/>
    </source>
</evidence>
<organism evidence="7 8">
    <name type="scientific">Massilimicrobiota timonensis</name>
    <dbReference type="NCBI Taxonomy" id="1776392"/>
    <lineage>
        <taxon>Bacteria</taxon>
        <taxon>Bacillati</taxon>
        <taxon>Bacillota</taxon>
        <taxon>Erysipelotrichia</taxon>
        <taxon>Erysipelotrichales</taxon>
        <taxon>Erysipelotrichaceae</taxon>
        <taxon>Massilimicrobiota</taxon>
    </lineage>
</organism>
<dbReference type="AlphaFoldDB" id="A0A1Y4SWZ8"/>
<gene>
    <name evidence="7" type="ORF">B5E75_10285</name>
</gene>
<evidence type="ECO:0000259" key="6">
    <source>
        <dbReference type="Pfam" id="PF14512"/>
    </source>
</evidence>
<feature type="domain" description="Putative nitroreductase TM1586" evidence="6">
    <location>
        <begin position="2"/>
        <end position="213"/>
    </location>
</feature>
<name>A0A1Y4SWZ8_9FIRM</name>
<comment type="cofactor">
    <cofactor evidence="1">
        <name>FMN</name>
        <dbReference type="ChEBI" id="CHEBI:58210"/>
    </cofactor>
</comment>
<keyword evidence="8" id="KW-1185">Reference proteome</keyword>
<protein>
    <submittedName>
        <fullName evidence="7">Nitroreductase</fullName>
    </submittedName>
</protein>
<dbReference type="GO" id="GO:0016491">
    <property type="term" value="F:oxidoreductase activity"/>
    <property type="evidence" value="ECO:0007669"/>
    <property type="project" value="UniProtKB-KW"/>
</dbReference>
<evidence type="ECO:0000256" key="5">
    <source>
        <dbReference type="ARBA" id="ARBA00023002"/>
    </source>
</evidence>
<dbReference type="PANTHER" id="PTHR43673:SF2">
    <property type="entry name" value="NITROREDUCTASE"/>
    <property type="match status" value="1"/>
</dbReference>
<dbReference type="Gene3D" id="3.40.109.10">
    <property type="entry name" value="NADH Oxidase"/>
    <property type="match status" value="1"/>
</dbReference>
<dbReference type="Pfam" id="PF14512">
    <property type="entry name" value="TM1586_NiRdase"/>
    <property type="match status" value="1"/>
</dbReference>
<dbReference type="InterPro" id="IPR000415">
    <property type="entry name" value="Nitroreductase-like"/>
</dbReference>
<evidence type="ECO:0000256" key="1">
    <source>
        <dbReference type="ARBA" id="ARBA00001917"/>
    </source>
</evidence>
<keyword evidence="3" id="KW-0285">Flavoprotein</keyword>
<dbReference type="Gene3D" id="3.40.109.30">
    <property type="entry name" value="putative nitroreductase (tm1586), domain 2"/>
    <property type="match status" value="1"/>
</dbReference>
<reference evidence="7 8" key="1">
    <citation type="journal article" date="2018" name="BMC Genomics">
        <title>Whole genome sequencing and function prediction of 133 gut anaerobes isolated from chicken caecum in pure cultures.</title>
        <authorList>
            <person name="Medvecky M."/>
            <person name="Cejkova D."/>
            <person name="Polansky O."/>
            <person name="Karasova D."/>
            <person name="Kubasova T."/>
            <person name="Cizek A."/>
            <person name="Rychlik I."/>
        </authorList>
    </citation>
    <scope>NUCLEOTIDE SEQUENCE [LARGE SCALE GENOMIC DNA]</scope>
    <source>
        <strain evidence="7 8">An13</strain>
    </source>
</reference>
<dbReference type="SUPFAM" id="SSF55469">
    <property type="entry name" value="FMN-dependent nitroreductase-like"/>
    <property type="match status" value="1"/>
</dbReference>
<evidence type="ECO:0000256" key="2">
    <source>
        <dbReference type="ARBA" id="ARBA00007118"/>
    </source>
</evidence>
<dbReference type="RefSeq" id="WP_087358935.1">
    <property type="nucleotide sequence ID" value="NZ_NFLJ01000030.1"/>
</dbReference>
<dbReference type="PANTHER" id="PTHR43673">
    <property type="entry name" value="NAD(P)H NITROREDUCTASE YDGI-RELATED"/>
    <property type="match status" value="1"/>
</dbReference>
<keyword evidence="5" id="KW-0560">Oxidoreductase</keyword>
<dbReference type="OrthoDB" id="9814075at2"/>
<evidence type="ECO:0000256" key="4">
    <source>
        <dbReference type="ARBA" id="ARBA00022643"/>
    </source>
</evidence>
<evidence type="ECO:0000256" key="3">
    <source>
        <dbReference type="ARBA" id="ARBA00022630"/>
    </source>
</evidence>
<dbReference type="Proteomes" id="UP000195305">
    <property type="component" value="Unassembled WGS sequence"/>
</dbReference>
<keyword evidence="4" id="KW-0288">FMN</keyword>
<sequence length="221" mass="25586">MDLKEAIEKRHSVRQYIKRPLSLEIIEELKGKIQECNQRSGLHIQLITNEPQSFQSRLAHYGQFEGVENYIALIGKRSQDLEETCGYYGEHLVLFAQQLGLNTCWVALTYKKMISCMQMNPDEKLVAVIVVGYGKNQGKLHRSKTIKDVAKGDEPFPKWFQEGVKYALLAPTALNQQRFQLIYHHHKVSIKAKRGFYTKIDLGIVKYHFEIGAGKENFQWE</sequence>
<proteinExistence type="inferred from homology"/>
<comment type="similarity">
    <text evidence="2">Belongs to the nitroreductase family.</text>
</comment>
<dbReference type="EMBL" id="NFLJ01000030">
    <property type="protein sequence ID" value="OUQ33462.1"/>
    <property type="molecule type" value="Genomic_DNA"/>
</dbReference>
<dbReference type="InterPro" id="IPR029478">
    <property type="entry name" value="TM1586_NiRdase"/>
</dbReference>
<comment type="caution">
    <text evidence="7">The sequence shown here is derived from an EMBL/GenBank/DDBJ whole genome shotgun (WGS) entry which is preliminary data.</text>
</comment>
<accession>A0A1Y4SWZ8</accession>
<evidence type="ECO:0000313" key="8">
    <source>
        <dbReference type="Proteomes" id="UP000195305"/>
    </source>
</evidence>